<dbReference type="AlphaFoldDB" id="A0A7E4VP71"/>
<proteinExistence type="predicted"/>
<dbReference type="Proteomes" id="UP000492821">
    <property type="component" value="Unassembled WGS sequence"/>
</dbReference>
<evidence type="ECO:0000313" key="2">
    <source>
        <dbReference type="WBParaSite" id="Pan_g236.t1"/>
    </source>
</evidence>
<organism evidence="1 2">
    <name type="scientific">Panagrellus redivivus</name>
    <name type="common">Microworm</name>
    <dbReference type="NCBI Taxonomy" id="6233"/>
    <lineage>
        <taxon>Eukaryota</taxon>
        <taxon>Metazoa</taxon>
        <taxon>Ecdysozoa</taxon>
        <taxon>Nematoda</taxon>
        <taxon>Chromadorea</taxon>
        <taxon>Rhabditida</taxon>
        <taxon>Tylenchina</taxon>
        <taxon>Panagrolaimomorpha</taxon>
        <taxon>Panagrolaimoidea</taxon>
        <taxon>Panagrolaimidae</taxon>
        <taxon>Panagrellus</taxon>
    </lineage>
</organism>
<reference evidence="1" key="1">
    <citation type="journal article" date="2013" name="Genetics">
        <title>The draft genome and transcriptome of Panagrellus redivivus are shaped by the harsh demands of a free-living lifestyle.</title>
        <authorList>
            <person name="Srinivasan J."/>
            <person name="Dillman A.R."/>
            <person name="Macchietto M.G."/>
            <person name="Heikkinen L."/>
            <person name="Lakso M."/>
            <person name="Fracchia K.M."/>
            <person name="Antoshechkin I."/>
            <person name="Mortazavi A."/>
            <person name="Wong G."/>
            <person name="Sternberg P.W."/>
        </authorList>
    </citation>
    <scope>NUCLEOTIDE SEQUENCE [LARGE SCALE GENOMIC DNA]</scope>
    <source>
        <strain evidence="1">MT8872</strain>
    </source>
</reference>
<keyword evidence="1" id="KW-1185">Reference proteome</keyword>
<name>A0A7E4VP71_PANRE</name>
<evidence type="ECO:0000313" key="1">
    <source>
        <dbReference type="Proteomes" id="UP000492821"/>
    </source>
</evidence>
<dbReference type="WBParaSite" id="Pan_g236.t1">
    <property type="protein sequence ID" value="Pan_g236.t1"/>
    <property type="gene ID" value="Pan_g236"/>
</dbReference>
<reference evidence="2" key="2">
    <citation type="submission" date="2020-10" db="UniProtKB">
        <authorList>
            <consortium name="WormBaseParasite"/>
        </authorList>
    </citation>
    <scope>IDENTIFICATION</scope>
</reference>
<protein>
    <submittedName>
        <fullName evidence="2">Serine/threonine protein kinase</fullName>
    </submittedName>
</protein>
<accession>A0A7E4VP71</accession>
<sequence>MPAPALARRAPETSPAMPRRLYDDANYLFVGHIQPRFTKAPLVYGPTGSTSRMTPRSGTVCWYHTLAMLTSDFSCNVTSIIGKLLPTGVPWPSTHEVPPFPAIACHPRRSTVGYPWQNCTLWTIAPHRQPCDRSTGSKR</sequence>